<accession>A0ABR1J0Z9</accession>
<evidence type="ECO:0000256" key="9">
    <source>
        <dbReference type="ARBA" id="ARBA00023242"/>
    </source>
</evidence>
<comment type="function">
    <text evidence="11">Component of the NuA4 histone acetyltransferase complex which is involved in transcriptional activation of selected genes principally by acetylation of nucleosomal histone H4 and H2A. The NuA4 complex is also involved in DNA repair. Involved in cell cycle progression and meiosis.</text>
</comment>
<dbReference type="PANTHER" id="PTHR10333">
    <property type="entry name" value="INHIBITOR OF GROWTH PROTEIN"/>
    <property type="match status" value="1"/>
</dbReference>
<keyword evidence="4" id="KW-0227">DNA damage</keyword>
<comment type="subunit">
    <text evidence="13">Component of an histone acetyltransferase complex. Interacts with H3K4me3 and to a lesser extent with H3K4me2.</text>
</comment>
<dbReference type="InterPro" id="IPR028651">
    <property type="entry name" value="ING_fam"/>
</dbReference>
<keyword evidence="8" id="KW-0234">DNA repair</keyword>
<dbReference type="InterPro" id="IPR024610">
    <property type="entry name" value="ING_N_histone-binding"/>
</dbReference>
<evidence type="ECO:0000256" key="7">
    <source>
        <dbReference type="ARBA" id="ARBA00022853"/>
    </source>
</evidence>
<sequence>MSAAAAAQNMEDAANLATEFIYSIDNVPAEVKHYLEEIKHKDAKCQELQHQIDSESARYIKQSLKASGFTLSSSRSLSPSPSSSPGPFSSIPVSSSQISTKVAQLYSEIEKLTHEKIALSQKVIDLLTRTCKKLDIDLHKVKVLSGEISEGSVPGTSASVPTTPGASASASISLAGAGSGLGGTAVSTTGGSVSGWTGNSDLGGLDTPVTPLAGTGRRQSAVNAAAGISASLGGGSSASLPSNKKRRVTATTSAASPSIKLPASGHSRSGSPATTSTHHNKSSTHTRSRLSRQIHPAPTRARRVDIQDDEDAEGDDDADADADADGDADVDMDGGEGELDGEGEEEDEGDDDSLYCICQRKSFGDMIACDNESDCPYEWFHLSCVGLSKPLPDVWYCTICEPKFRGTTGSSGASASTNVSSAQANKVSSSRKGRKK</sequence>
<comment type="domain">
    <text evidence="13">The PHD-type zinc finger mediates the binding to H3K4me3.</text>
</comment>
<evidence type="ECO:0000256" key="2">
    <source>
        <dbReference type="ARBA" id="ARBA00010210"/>
    </source>
</evidence>
<dbReference type="Gene3D" id="3.30.40.10">
    <property type="entry name" value="Zinc/RING finger domain, C3HC4 (zinc finger)"/>
    <property type="match status" value="1"/>
</dbReference>
<dbReference type="InterPro" id="IPR019787">
    <property type="entry name" value="Znf_PHD-finger"/>
</dbReference>
<evidence type="ECO:0000256" key="14">
    <source>
        <dbReference type="SAM" id="MobiDB-lite"/>
    </source>
</evidence>
<keyword evidence="17" id="KW-1185">Reference proteome</keyword>
<keyword evidence="5 12" id="KW-0863">Zinc-finger</keyword>
<comment type="similarity">
    <text evidence="2 13">Belongs to the ING family.</text>
</comment>
<evidence type="ECO:0000256" key="10">
    <source>
        <dbReference type="ARBA" id="ARBA00023254"/>
    </source>
</evidence>
<proteinExistence type="inferred from homology"/>
<comment type="caution">
    <text evidence="16">The sequence shown here is derived from an EMBL/GenBank/DDBJ whole genome shotgun (WGS) entry which is preliminary data.</text>
</comment>
<dbReference type="SMART" id="SM01408">
    <property type="entry name" value="ING"/>
    <property type="match status" value="1"/>
</dbReference>
<evidence type="ECO:0000256" key="13">
    <source>
        <dbReference type="RuleBase" id="RU361213"/>
    </source>
</evidence>
<dbReference type="InterPro" id="IPR011011">
    <property type="entry name" value="Znf_FYVE_PHD"/>
</dbReference>
<evidence type="ECO:0000259" key="15">
    <source>
        <dbReference type="PROSITE" id="PS50016"/>
    </source>
</evidence>
<reference evidence="16 17" key="1">
    <citation type="submission" date="2024-01" db="EMBL/GenBank/DDBJ databases">
        <title>A draft genome for the cacao thread blight pathogen Marasmiellus scandens.</title>
        <authorList>
            <person name="Baruah I.K."/>
            <person name="Leung J."/>
            <person name="Bukari Y."/>
            <person name="Amoako-Attah I."/>
            <person name="Meinhardt L.W."/>
            <person name="Bailey B.A."/>
            <person name="Cohen S.P."/>
        </authorList>
    </citation>
    <scope>NUCLEOTIDE SEQUENCE [LARGE SCALE GENOMIC DNA]</scope>
    <source>
        <strain evidence="16 17">GH-19</strain>
    </source>
</reference>
<dbReference type="EMBL" id="JBANRG010000052">
    <property type="protein sequence ID" value="KAK7444073.1"/>
    <property type="molecule type" value="Genomic_DNA"/>
</dbReference>
<evidence type="ECO:0000256" key="11">
    <source>
        <dbReference type="ARBA" id="ARBA00037044"/>
    </source>
</evidence>
<feature type="region of interest" description="Disordered" evidence="14">
    <location>
        <begin position="71"/>
        <end position="93"/>
    </location>
</feature>
<protein>
    <recommendedName>
        <fullName evidence="13">Chromatin modification-related protein</fullName>
    </recommendedName>
</protein>
<dbReference type="CDD" id="cd16858">
    <property type="entry name" value="ING_ING3_Yng2p"/>
    <property type="match status" value="1"/>
</dbReference>
<comment type="function">
    <text evidence="13">Component of an histone acetyltransferase complex.</text>
</comment>
<gene>
    <name evidence="16" type="ORF">VKT23_015471</name>
</gene>
<keyword evidence="3 13" id="KW-0479">Metal-binding</keyword>
<dbReference type="InterPro" id="IPR013083">
    <property type="entry name" value="Znf_RING/FYVE/PHD"/>
</dbReference>
<evidence type="ECO:0000256" key="5">
    <source>
        <dbReference type="ARBA" id="ARBA00022771"/>
    </source>
</evidence>
<feature type="region of interest" description="Disordered" evidence="14">
    <location>
        <begin position="405"/>
        <end position="436"/>
    </location>
</feature>
<feature type="region of interest" description="Disordered" evidence="14">
    <location>
        <begin position="196"/>
        <end position="218"/>
    </location>
</feature>
<evidence type="ECO:0000256" key="6">
    <source>
        <dbReference type="ARBA" id="ARBA00022833"/>
    </source>
</evidence>
<dbReference type="Gene3D" id="6.10.140.1740">
    <property type="match status" value="1"/>
</dbReference>
<organism evidence="16 17">
    <name type="scientific">Marasmiellus scandens</name>
    <dbReference type="NCBI Taxonomy" id="2682957"/>
    <lineage>
        <taxon>Eukaryota</taxon>
        <taxon>Fungi</taxon>
        <taxon>Dikarya</taxon>
        <taxon>Basidiomycota</taxon>
        <taxon>Agaricomycotina</taxon>
        <taxon>Agaricomycetes</taxon>
        <taxon>Agaricomycetidae</taxon>
        <taxon>Agaricales</taxon>
        <taxon>Marasmiineae</taxon>
        <taxon>Omphalotaceae</taxon>
        <taxon>Marasmiellus</taxon>
    </lineage>
</organism>
<dbReference type="SUPFAM" id="SSF57903">
    <property type="entry name" value="FYVE/PHD zinc finger"/>
    <property type="match status" value="1"/>
</dbReference>
<feature type="compositionally biased region" description="Low complexity" evidence="14">
    <location>
        <begin position="406"/>
        <end position="422"/>
    </location>
</feature>
<name>A0ABR1J0Z9_9AGAR</name>
<keyword evidence="6 13" id="KW-0862">Zinc</keyword>
<dbReference type="Proteomes" id="UP001498398">
    <property type="component" value="Unassembled WGS sequence"/>
</dbReference>
<comment type="subcellular location">
    <subcellularLocation>
        <location evidence="1 13">Nucleus</location>
    </subcellularLocation>
</comment>
<feature type="compositionally biased region" description="Polar residues" evidence="14">
    <location>
        <begin position="154"/>
        <end position="164"/>
    </location>
</feature>
<feature type="region of interest" description="Disordered" evidence="14">
    <location>
        <begin position="230"/>
        <end position="351"/>
    </location>
</feature>
<evidence type="ECO:0000256" key="1">
    <source>
        <dbReference type="ARBA" id="ARBA00004123"/>
    </source>
</evidence>
<dbReference type="CDD" id="cd15505">
    <property type="entry name" value="PHD_ING"/>
    <property type="match status" value="1"/>
</dbReference>
<feature type="compositionally biased region" description="Acidic residues" evidence="14">
    <location>
        <begin position="307"/>
        <end position="351"/>
    </location>
</feature>
<feature type="region of interest" description="Disordered" evidence="14">
    <location>
        <begin position="149"/>
        <end position="169"/>
    </location>
</feature>
<dbReference type="PROSITE" id="PS50016">
    <property type="entry name" value="ZF_PHD_2"/>
    <property type="match status" value="1"/>
</dbReference>
<feature type="compositionally biased region" description="Basic residues" evidence="14">
    <location>
        <begin position="278"/>
        <end position="292"/>
    </location>
</feature>
<keyword evidence="7 13" id="KW-0156">Chromatin regulator</keyword>
<evidence type="ECO:0000256" key="8">
    <source>
        <dbReference type="ARBA" id="ARBA00023204"/>
    </source>
</evidence>
<dbReference type="SMART" id="SM00249">
    <property type="entry name" value="PHD"/>
    <property type="match status" value="1"/>
</dbReference>
<dbReference type="Pfam" id="PF12998">
    <property type="entry name" value="ING"/>
    <property type="match status" value="1"/>
</dbReference>
<evidence type="ECO:0000256" key="12">
    <source>
        <dbReference type="PROSITE-ProRule" id="PRU00146"/>
    </source>
</evidence>
<dbReference type="InterPro" id="IPR001965">
    <property type="entry name" value="Znf_PHD"/>
</dbReference>
<evidence type="ECO:0000313" key="17">
    <source>
        <dbReference type="Proteomes" id="UP001498398"/>
    </source>
</evidence>
<keyword evidence="9 13" id="KW-0539">Nucleus</keyword>
<feature type="domain" description="PHD-type" evidence="15">
    <location>
        <begin position="353"/>
        <end position="403"/>
    </location>
</feature>
<evidence type="ECO:0000256" key="3">
    <source>
        <dbReference type="ARBA" id="ARBA00022723"/>
    </source>
</evidence>
<evidence type="ECO:0000256" key="4">
    <source>
        <dbReference type="ARBA" id="ARBA00022763"/>
    </source>
</evidence>
<dbReference type="PANTHER" id="PTHR10333:SF100">
    <property type="entry name" value="CHROMATIN MODIFICATION-RELATED PROTEIN YNG2"/>
    <property type="match status" value="1"/>
</dbReference>
<keyword evidence="10" id="KW-0469">Meiosis</keyword>
<evidence type="ECO:0000313" key="16">
    <source>
        <dbReference type="EMBL" id="KAK7444073.1"/>
    </source>
</evidence>